<keyword evidence="4" id="KW-1185">Reference proteome</keyword>
<dbReference type="SUPFAM" id="SSF52047">
    <property type="entry name" value="RNI-like"/>
    <property type="match status" value="1"/>
</dbReference>
<dbReference type="PRINTS" id="PR00109">
    <property type="entry name" value="TYRKINASE"/>
</dbReference>
<dbReference type="InterPro" id="IPR011009">
    <property type="entry name" value="Kinase-like_dom_sf"/>
</dbReference>
<dbReference type="AlphaFoldDB" id="A0A8H4ATK6"/>
<dbReference type="SUPFAM" id="SSF56112">
    <property type="entry name" value="Protein kinase-like (PK-like)"/>
    <property type="match status" value="1"/>
</dbReference>
<dbReference type="Proteomes" id="UP000439903">
    <property type="component" value="Unassembled WGS sequence"/>
</dbReference>
<feature type="domain" description="Protein kinase" evidence="2">
    <location>
        <begin position="1"/>
        <end position="179"/>
    </location>
</feature>
<evidence type="ECO:0000256" key="1">
    <source>
        <dbReference type="SAM" id="MobiDB-lite"/>
    </source>
</evidence>
<keyword evidence="3" id="KW-0418">Kinase</keyword>
<sequence>MILQYANKGNLRQYLESNFKSLQWDNKLRIAREIVSGLMFLHNENIIHRDLHSKNILIHDDQPQITDFGLSQQINETSKTSNSVLNGMDQYIEPLCFKDKHYKRDKRSDIYSFGIILWEISSGKPPSFNPVFMIITGEKEEPIYGTPPQYIELYKKCWDNNPINRPDTKSILNKLNHLISNETSIKNNESPYLQVRTGEGASKQKTNRQDASILNQYLGETSSRNNEFIIEISSKQNANANAPIIPPPAINIPTSAPIYLPKAPNSPSSISSDSNQQKESTNSSVAKSFIKNLSFFFPARSHNESSSNEIQSSPPYQINDQEKINLNKDIENSLRDKTQTSLNLKKSQLGPDETKELSKVLAKFSNLTLLNLSWNHLGPEGGKKEEKP</sequence>
<name>A0A8H4ATK6_GIGMA</name>
<protein>
    <submittedName>
        <fullName evidence="3">Kinase-like protein</fullName>
    </submittedName>
</protein>
<dbReference type="InterPro" id="IPR000719">
    <property type="entry name" value="Prot_kinase_dom"/>
</dbReference>
<organism evidence="3 4">
    <name type="scientific">Gigaspora margarita</name>
    <dbReference type="NCBI Taxonomy" id="4874"/>
    <lineage>
        <taxon>Eukaryota</taxon>
        <taxon>Fungi</taxon>
        <taxon>Fungi incertae sedis</taxon>
        <taxon>Mucoromycota</taxon>
        <taxon>Glomeromycotina</taxon>
        <taxon>Glomeromycetes</taxon>
        <taxon>Diversisporales</taxon>
        <taxon>Gigasporaceae</taxon>
        <taxon>Gigaspora</taxon>
    </lineage>
</organism>
<dbReference type="InterPro" id="IPR051681">
    <property type="entry name" value="Ser/Thr_Kinases-Pseudokinases"/>
</dbReference>
<reference evidence="3 4" key="1">
    <citation type="journal article" date="2019" name="Environ. Microbiol.">
        <title>At the nexus of three kingdoms: the genome of the mycorrhizal fungus Gigaspora margarita provides insights into plant, endobacterial and fungal interactions.</title>
        <authorList>
            <person name="Venice F."/>
            <person name="Ghignone S."/>
            <person name="Salvioli di Fossalunga A."/>
            <person name="Amselem J."/>
            <person name="Novero M."/>
            <person name="Xianan X."/>
            <person name="Sedzielewska Toro K."/>
            <person name="Morin E."/>
            <person name="Lipzen A."/>
            <person name="Grigoriev I.V."/>
            <person name="Henrissat B."/>
            <person name="Martin F.M."/>
            <person name="Bonfante P."/>
        </authorList>
    </citation>
    <scope>NUCLEOTIDE SEQUENCE [LARGE SCALE GENOMIC DNA]</scope>
    <source>
        <strain evidence="3 4">BEG34</strain>
    </source>
</reference>
<dbReference type="OrthoDB" id="2441994at2759"/>
<dbReference type="InterPro" id="IPR032675">
    <property type="entry name" value="LRR_dom_sf"/>
</dbReference>
<comment type="caution">
    <text evidence="3">The sequence shown here is derived from an EMBL/GenBank/DDBJ whole genome shotgun (WGS) entry which is preliminary data.</text>
</comment>
<dbReference type="InterPro" id="IPR001245">
    <property type="entry name" value="Ser-Thr/Tyr_kinase_cat_dom"/>
</dbReference>
<gene>
    <name evidence="3" type="ORF">F8M41_011774</name>
</gene>
<dbReference type="Pfam" id="PF07714">
    <property type="entry name" value="PK_Tyr_Ser-Thr"/>
    <property type="match status" value="1"/>
</dbReference>
<dbReference type="GO" id="GO:0005524">
    <property type="term" value="F:ATP binding"/>
    <property type="evidence" value="ECO:0007669"/>
    <property type="project" value="InterPro"/>
</dbReference>
<proteinExistence type="predicted"/>
<dbReference type="EMBL" id="WTPW01000241">
    <property type="protein sequence ID" value="KAF0531744.1"/>
    <property type="molecule type" value="Genomic_DNA"/>
</dbReference>
<dbReference type="PROSITE" id="PS50011">
    <property type="entry name" value="PROTEIN_KINASE_DOM"/>
    <property type="match status" value="1"/>
</dbReference>
<dbReference type="Gene3D" id="1.10.510.10">
    <property type="entry name" value="Transferase(Phosphotransferase) domain 1"/>
    <property type="match status" value="1"/>
</dbReference>
<accession>A0A8H4ATK6</accession>
<evidence type="ECO:0000313" key="3">
    <source>
        <dbReference type="EMBL" id="KAF0531744.1"/>
    </source>
</evidence>
<dbReference type="GO" id="GO:0004674">
    <property type="term" value="F:protein serine/threonine kinase activity"/>
    <property type="evidence" value="ECO:0007669"/>
    <property type="project" value="TreeGrafter"/>
</dbReference>
<dbReference type="PANTHER" id="PTHR44329">
    <property type="entry name" value="SERINE/THREONINE-PROTEIN KINASE TNNI3K-RELATED"/>
    <property type="match status" value="1"/>
</dbReference>
<feature type="compositionally biased region" description="Low complexity" evidence="1">
    <location>
        <begin position="265"/>
        <end position="275"/>
    </location>
</feature>
<feature type="region of interest" description="Disordered" evidence="1">
    <location>
        <begin position="263"/>
        <end position="284"/>
    </location>
</feature>
<keyword evidence="3" id="KW-0808">Transferase</keyword>
<dbReference type="Gene3D" id="3.80.10.10">
    <property type="entry name" value="Ribonuclease Inhibitor"/>
    <property type="match status" value="1"/>
</dbReference>
<evidence type="ECO:0000313" key="4">
    <source>
        <dbReference type="Proteomes" id="UP000439903"/>
    </source>
</evidence>
<evidence type="ECO:0000259" key="2">
    <source>
        <dbReference type="PROSITE" id="PS50011"/>
    </source>
</evidence>